<proteinExistence type="inferred from homology"/>
<accession>A0AAE1FRY4</accession>
<reference evidence="12" key="1">
    <citation type="submission" date="2023-10" db="EMBL/GenBank/DDBJ databases">
        <title>Genome assemblies of two species of porcelain crab, Petrolisthes cinctipes and Petrolisthes manimaculis (Anomura: Porcellanidae).</title>
        <authorList>
            <person name="Angst P."/>
        </authorList>
    </citation>
    <scope>NUCLEOTIDE SEQUENCE</scope>
    <source>
        <strain evidence="12">PB745_01</strain>
        <tissue evidence="12">Gill</tissue>
    </source>
</reference>
<dbReference type="PROSITE" id="PS50262">
    <property type="entry name" value="G_PROTEIN_RECEP_F1_2"/>
    <property type="match status" value="1"/>
</dbReference>
<dbReference type="EMBL" id="JAWQEG010001585">
    <property type="protein sequence ID" value="KAK3878132.1"/>
    <property type="molecule type" value="Genomic_DNA"/>
</dbReference>
<keyword evidence="13" id="KW-1185">Reference proteome</keyword>
<evidence type="ECO:0000256" key="7">
    <source>
        <dbReference type="ARBA" id="ARBA00022737"/>
    </source>
</evidence>
<sequence length="367" mass="41934">MHVTIVKGLRFRSISCLTMLESGRSIYLLMTGVWAVAILLAALPLFGFQYFYNFYGRSGVCLALHITNDRPSGWEYSVFVFLVLNFMLFGIIALNYFLLYKTVRNHKVRMRRTNSDSNWNEMKMLALRVFLVVATDALCWLPIIFLGILSISGVDIPPSVFSWTAVFILPINSVINPILYTFTSRTMTNAIYSLRNSICHRRQLYRNSSGCTSCFFLLLFGSTGLTFVARNRETTRREIQSTTPRTVIARAHKCTRCVVERGIGQLKKRFHVLHGEIRVSPAKTTQFVMICATLHKLCKERNLELPDQQDIGLQDEISQTNTTTPSLFCLVEFKMASYTEIILPTFTSNLNSEQYQGVICPTYLLQE</sequence>
<dbReference type="Proteomes" id="UP001286313">
    <property type="component" value="Unassembled WGS sequence"/>
</dbReference>
<dbReference type="PANTHER" id="PTHR24372">
    <property type="entry name" value="GLYCOPROTEIN HORMONE RECEPTOR"/>
    <property type="match status" value="1"/>
</dbReference>
<evidence type="ECO:0000256" key="6">
    <source>
        <dbReference type="ARBA" id="ARBA00022723"/>
    </source>
</evidence>
<dbReference type="SUPFAM" id="SSF81321">
    <property type="entry name" value="Family A G protein-coupled receptor-like"/>
    <property type="match status" value="1"/>
</dbReference>
<feature type="transmembrane region" description="Helical" evidence="10">
    <location>
        <begin position="78"/>
        <end position="103"/>
    </location>
</feature>
<organism evidence="12 13">
    <name type="scientific">Petrolisthes cinctipes</name>
    <name type="common">Flat porcelain crab</name>
    <dbReference type="NCBI Taxonomy" id="88211"/>
    <lineage>
        <taxon>Eukaryota</taxon>
        <taxon>Metazoa</taxon>
        <taxon>Ecdysozoa</taxon>
        <taxon>Arthropoda</taxon>
        <taxon>Crustacea</taxon>
        <taxon>Multicrustacea</taxon>
        <taxon>Malacostraca</taxon>
        <taxon>Eumalacostraca</taxon>
        <taxon>Eucarida</taxon>
        <taxon>Decapoda</taxon>
        <taxon>Pleocyemata</taxon>
        <taxon>Anomura</taxon>
        <taxon>Galatheoidea</taxon>
        <taxon>Porcellanidae</taxon>
        <taxon>Petrolisthes</taxon>
    </lineage>
</organism>
<dbReference type="InterPro" id="IPR000276">
    <property type="entry name" value="GPCR_Rhodpsn"/>
</dbReference>
<keyword evidence="5 10" id="KW-0812">Transmembrane</keyword>
<keyword evidence="4" id="KW-0433">Leucine-rich repeat</keyword>
<evidence type="ECO:0000259" key="11">
    <source>
        <dbReference type="PROSITE" id="PS50262"/>
    </source>
</evidence>
<evidence type="ECO:0000256" key="8">
    <source>
        <dbReference type="ARBA" id="ARBA00022989"/>
    </source>
</evidence>
<gene>
    <name evidence="12" type="ORF">Pcinc_017221</name>
</gene>
<evidence type="ECO:0000256" key="9">
    <source>
        <dbReference type="ARBA" id="ARBA00023136"/>
    </source>
</evidence>
<keyword evidence="8 10" id="KW-1133">Transmembrane helix</keyword>
<comment type="subcellular location">
    <subcellularLocation>
        <location evidence="2">Membrane</location>
    </subcellularLocation>
</comment>
<dbReference type="GO" id="GO:0046872">
    <property type="term" value="F:metal ion binding"/>
    <property type="evidence" value="ECO:0007669"/>
    <property type="project" value="UniProtKB-KW"/>
</dbReference>
<evidence type="ECO:0000256" key="2">
    <source>
        <dbReference type="ARBA" id="ARBA00004370"/>
    </source>
</evidence>
<dbReference type="PANTHER" id="PTHR24372:SF77">
    <property type="entry name" value="G-PROTEIN COUPLED RECEPTORS FAMILY 1 PROFILE DOMAIN-CONTAINING PROTEIN"/>
    <property type="match status" value="1"/>
</dbReference>
<dbReference type="Pfam" id="PF00001">
    <property type="entry name" value="7tm_1"/>
    <property type="match status" value="1"/>
</dbReference>
<keyword evidence="9 10" id="KW-0472">Membrane</keyword>
<keyword evidence="6" id="KW-0479">Metal-binding</keyword>
<dbReference type="GO" id="GO:0007189">
    <property type="term" value="P:adenylate cyclase-activating G protein-coupled receptor signaling pathway"/>
    <property type="evidence" value="ECO:0007669"/>
    <property type="project" value="TreeGrafter"/>
</dbReference>
<dbReference type="GO" id="GO:0008528">
    <property type="term" value="F:G protein-coupled peptide receptor activity"/>
    <property type="evidence" value="ECO:0007669"/>
    <property type="project" value="TreeGrafter"/>
</dbReference>
<evidence type="ECO:0000313" key="12">
    <source>
        <dbReference type="EMBL" id="KAK3878132.1"/>
    </source>
</evidence>
<dbReference type="InterPro" id="IPR027806">
    <property type="entry name" value="HARBI1_dom"/>
</dbReference>
<protein>
    <recommendedName>
        <fullName evidence="11">G-protein coupled receptors family 1 profile domain-containing protein</fullName>
    </recommendedName>
</protein>
<keyword evidence="7" id="KW-0677">Repeat</keyword>
<evidence type="ECO:0000256" key="3">
    <source>
        <dbReference type="ARBA" id="ARBA00010663"/>
    </source>
</evidence>
<dbReference type="GO" id="GO:0009755">
    <property type="term" value="P:hormone-mediated signaling pathway"/>
    <property type="evidence" value="ECO:0007669"/>
    <property type="project" value="TreeGrafter"/>
</dbReference>
<name>A0AAE1FRY4_PETCI</name>
<evidence type="ECO:0000256" key="4">
    <source>
        <dbReference type="ARBA" id="ARBA00022614"/>
    </source>
</evidence>
<dbReference type="Gene3D" id="1.20.1070.10">
    <property type="entry name" value="Rhodopsin 7-helix transmembrane proteins"/>
    <property type="match status" value="1"/>
</dbReference>
<dbReference type="AlphaFoldDB" id="A0AAE1FRY4"/>
<dbReference type="Pfam" id="PF13359">
    <property type="entry name" value="DDE_Tnp_4"/>
    <property type="match status" value="1"/>
</dbReference>
<evidence type="ECO:0000313" key="13">
    <source>
        <dbReference type="Proteomes" id="UP001286313"/>
    </source>
</evidence>
<comment type="cofactor">
    <cofactor evidence="1">
        <name>a divalent metal cation</name>
        <dbReference type="ChEBI" id="CHEBI:60240"/>
    </cofactor>
</comment>
<feature type="transmembrane region" description="Helical" evidence="10">
    <location>
        <begin position="124"/>
        <end position="148"/>
    </location>
</feature>
<dbReference type="GO" id="GO:0005886">
    <property type="term" value="C:plasma membrane"/>
    <property type="evidence" value="ECO:0007669"/>
    <property type="project" value="TreeGrafter"/>
</dbReference>
<dbReference type="InterPro" id="IPR017452">
    <property type="entry name" value="GPCR_Rhodpsn_7TM"/>
</dbReference>
<comment type="caution">
    <text evidence="12">The sequence shown here is derived from an EMBL/GenBank/DDBJ whole genome shotgun (WGS) entry which is preliminary data.</text>
</comment>
<comment type="similarity">
    <text evidence="3">Belongs to the G-protein coupled receptor 1 family.</text>
</comment>
<feature type="domain" description="G-protein coupled receptors family 1 profile" evidence="11">
    <location>
        <begin position="1"/>
        <end position="180"/>
    </location>
</feature>
<evidence type="ECO:0000256" key="10">
    <source>
        <dbReference type="SAM" id="Phobius"/>
    </source>
</evidence>
<dbReference type="PRINTS" id="PR00237">
    <property type="entry name" value="GPCRRHODOPSN"/>
</dbReference>
<feature type="transmembrane region" description="Helical" evidence="10">
    <location>
        <begin position="160"/>
        <end position="183"/>
    </location>
</feature>
<evidence type="ECO:0000256" key="1">
    <source>
        <dbReference type="ARBA" id="ARBA00001968"/>
    </source>
</evidence>
<feature type="transmembrane region" description="Helical" evidence="10">
    <location>
        <begin position="204"/>
        <end position="229"/>
    </location>
</feature>
<evidence type="ECO:0000256" key="5">
    <source>
        <dbReference type="ARBA" id="ARBA00022692"/>
    </source>
</evidence>
<feature type="transmembrane region" description="Helical" evidence="10">
    <location>
        <begin position="27"/>
        <end position="52"/>
    </location>
</feature>